<feature type="non-terminal residue" evidence="1">
    <location>
        <position position="81"/>
    </location>
</feature>
<name>A0A0B6ZCB5_9EUPU</name>
<evidence type="ECO:0000313" key="1">
    <source>
        <dbReference type="EMBL" id="CEK66082.1"/>
    </source>
</evidence>
<feature type="non-terminal residue" evidence="1">
    <location>
        <position position="1"/>
    </location>
</feature>
<reference evidence="1" key="1">
    <citation type="submission" date="2014-12" db="EMBL/GenBank/DDBJ databases">
        <title>Insight into the proteome of Arion vulgaris.</title>
        <authorList>
            <person name="Aradska J."/>
            <person name="Bulat T."/>
            <person name="Smidak R."/>
            <person name="Sarate P."/>
            <person name="Gangsoo J."/>
            <person name="Sialana F."/>
            <person name="Bilban M."/>
            <person name="Lubec G."/>
        </authorList>
    </citation>
    <scope>NUCLEOTIDE SEQUENCE</scope>
    <source>
        <tissue evidence="1">Skin</tissue>
    </source>
</reference>
<accession>A0A0B6ZCB5</accession>
<sequence length="81" mass="9020">HSEDTTEYHKQKLVPVANLTASDIPQPIAIDGHVHKITSFDTRSNVPDEEPVGEWKVRSDAVISTELRQITQTNDVNVVSN</sequence>
<protein>
    <submittedName>
        <fullName evidence="1">Uncharacterized protein</fullName>
    </submittedName>
</protein>
<organism evidence="1">
    <name type="scientific">Arion vulgaris</name>
    <dbReference type="NCBI Taxonomy" id="1028688"/>
    <lineage>
        <taxon>Eukaryota</taxon>
        <taxon>Metazoa</taxon>
        <taxon>Spiralia</taxon>
        <taxon>Lophotrochozoa</taxon>
        <taxon>Mollusca</taxon>
        <taxon>Gastropoda</taxon>
        <taxon>Heterobranchia</taxon>
        <taxon>Euthyneura</taxon>
        <taxon>Panpulmonata</taxon>
        <taxon>Eupulmonata</taxon>
        <taxon>Stylommatophora</taxon>
        <taxon>Helicina</taxon>
        <taxon>Arionoidea</taxon>
        <taxon>Arionidae</taxon>
        <taxon>Arion</taxon>
    </lineage>
</organism>
<dbReference type="AlphaFoldDB" id="A0A0B6ZCB5"/>
<dbReference type="EMBL" id="HACG01019217">
    <property type="protein sequence ID" value="CEK66082.1"/>
    <property type="molecule type" value="Transcribed_RNA"/>
</dbReference>
<proteinExistence type="predicted"/>
<gene>
    <name evidence="1" type="primary">ORF57251</name>
</gene>